<protein>
    <recommendedName>
        <fullName evidence="4">Membrane protein YfhO</fullName>
    </recommendedName>
</protein>
<feature type="transmembrane region" description="Helical" evidence="1">
    <location>
        <begin position="21"/>
        <end position="43"/>
    </location>
</feature>
<evidence type="ECO:0008006" key="4">
    <source>
        <dbReference type="Google" id="ProtNLM"/>
    </source>
</evidence>
<evidence type="ECO:0000313" key="3">
    <source>
        <dbReference type="Proteomes" id="UP000292564"/>
    </source>
</evidence>
<feature type="transmembrane region" description="Helical" evidence="1">
    <location>
        <begin position="312"/>
        <end position="334"/>
    </location>
</feature>
<proteinExistence type="predicted"/>
<dbReference type="EMBL" id="SHKY01000001">
    <property type="protein sequence ID" value="RZU54376.1"/>
    <property type="molecule type" value="Genomic_DNA"/>
</dbReference>
<accession>A0A4V2G7Y8</accession>
<keyword evidence="1" id="KW-1133">Transmembrane helix</keyword>
<sequence length="703" mass="74913">MTTAVLTWVSRHRPHIDTRSARLTTESGLLGLAVGIAVVAPWTRDGYLMLLDWVGGPHQAVAQGLYGLDPAALDALPYRLATHGLRVVVGAGATGWLMVLLFFPIAASGVSALAGGGRWRRHPAALFAVCNPFVADRIQVGHVPFLLSVSLVAWVLASAVRARRRGSWFAARPAGWYASAMAIGPHAAWLGGVGLLAVALLPRPRRNDLIRTALIVVAAGCIYAYALTVILNAILTVRVGDADLEVYATRAGPGGMFVTLLSLQGFWREDDLSGPIGSVGAVPAAVGLVVLVSAVVFGLVRLCRHDPDLGAPLAALAVCGIVLGAGTQGPFGVAYRWAFDAVPLFEAMREQQKWVALAMLAYAVGVGAAAEALADAVPRRYFGKRAYRLRRLGAALALVALGGVNAIVATTLVWGLGGAVRVTDYPESWYAADRIMGDGSGLVLFLPWHQYQPFSFTGGRTVGTPAAAFFRRPVLTSDAVELGEVRTNSVSRRTAYMSRLIAAGGTGHFGRMVAPLGVEWVVLARDREATTYDWLAKQPDLRRVLRSRQLDLYRVLVQGTGRVVASRQGGFDDAVRLADTGQLGSEAMLPEGPAQGKVPSARYGGIDRIGPTRWRVEPGPPGWVVIPEEWSAGWTSGADPPRQTVAGTVAVRAGPDAVTVDYEPWRWLRVGLLVSMVSLGLLIVAGLAEHRRDLTDWWVGTPS</sequence>
<feature type="transmembrane region" description="Helical" evidence="1">
    <location>
        <begin position="174"/>
        <end position="201"/>
    </location>
</feature>
<comment type="caution">
    <text evidence="2">The sequence shown here is derived from an EMBL/GenBank/DDBJ whole genome shotgun (WGS) entry which is preliminary data.</text>
</comment>
<feature type="transmembrane region" description="Helical" evidence="1">
    <location>
        <begin position="276"/>
        <end position="300"/>
    </location>
</feature>
<evidence type="ECO:0000313" key="2">
    <source>
        <dbReference type="EMBL" id="RZU54376.1"/>
    </source>
</evidence>
<feature type="transmembrane region" description="Helical" evidence="1">
    <location>
        <begin position="395"/>
        <end position="416"/>
    </location>
</feature>
<dbReference type="RefSeq" id="WP_130512737.1">
    <property type="nucleotide sequence ID" value="NZ_SHKY01000001.1"/>
</dbReference>
<gene>
    <name evidence="2" type="ORF">EV385_6327</name>
</gene>
<keyword evidence="1" id="KW-0812">Transmembrane</keyword>
<dbReference type="Proteomes" id="UP000292564">
    <property type="component" value="Unassembled WGS sequence"/>
</dbReference>
<reference evidence="2 3" key="1">
    <citation type="submission" date="2019-02" db="EMBL/GenBank/DDBJ databases">
        <title>Sequencing the genomes of 1000 actinobacteria strains.</title>
        <authorList>
            <person name="Klenk H.-P."/>
        </authorList>
    </citation>
    <scope>NUCLEOTIDE SEQUENCE [LARGE SCALE GENOMIC DNA]</scope>
    <source>
        <strain evidence="2 3">DSM 45162</strain>
    </source>
</reference>
<feature type="transmembrane region" description="Helical" evidence="1">
    <location>
        <begin position="143"/>
        <end position="162"/>
    </location>
</feature>
<keyword evidence="1" id="KW-0472">Membrane</keyword>
<dbReference type="AlphaFoldDB" id="A0A4V2G7Y8"/>
<evidence type="ECO:0000256" key="1">
    <source>
        <dbReference type="SAM" id="Phobius"/>
    </source>
</evidence>
<feature type="transmembrane region" description="Helical" evidence="1">
    <location>
        <begin position="213"/>
        <end position="235"/>
    </location>
</feature>
<keyword evidence="3" id="KW-1185">Reference proteome</keyword>
<name>A0A4V2G7Y8_9ACTN</name>
<feature type="transmembrane region" description="Helical" evidence="1">
    <location>
        <begin position="354"/>
        <end position="374"/>
    </location>
</feature>
<feature type="transmembrane region" description="Helical" evidence="1">
    <location>
        <begin position="93"/>
        <end position="114"/>
    </location>
</feature>
<dbReference type="OrthoDB" id="3463898at2"/>
<organism evidence="2 3">
    <name type="scientific">Krasilnikovia cinnamomea</name>
    <dbReference type="NCBI Taxonomy" id="349313"/>
    <lineage>
        <taxon>Bacteria</taxon>
        <taxon>Bacillati</taxon>
        <taxon>Actinomycetota</taxon>
        <taxon>Actinomycetes</taxon>
        <taxon>Micromonosporales</taxon>
        <taxon>Micromonosporaceae</taxon>
        <taxon>Krasilnikovia</taxon>
    </lineage>
</organism>